<dbReference type="InterPro" id="IPR002008">
    <property type="entry name" value="DNA_pol_X_beta-like"/>
</dbReference>
<dbReference type="InterPro" id="IPR043519">
    <property type="entry name" value="NT_sf"/>
</dbReference>
<dbReference type="InterPro" id="IPR027421">
    <property type="entry name" value="DNA_pol_lamdba_lyase_dom_sf"/>
</dbReference>
<keyword evidence="11" id="KW-0456">Lyase</keyword>
<dbReference type="Gene3D" id="1.10.150.110">
    <property type="entry name" value="DNA polymerase beta, N-terminal domain-like"/>
    <property type="match status" value="1"/>
</dbReference>
<dbReference type="GO" id="GO:0016829">
    <property type="term" value="F:lyase activity"/>
    <property type="evidence" value="ECO:0007669"/>
    <property type="project" value="UniProtKB-KW"/>
</dbReference>
<dbReference type="PRINTS" id="PR00870">
    <property type="entry name" value="DNAPOLXBETA"/>
</dbReference>
<evidence type="ECO:0000256" key="5">
    <source>
        <dbReference type="ARBA" id="ARBA00022679"/>
    </source>
</evidence>
<dbReference type="InterPro" id="IPR001357">
    <property type="entry name" value="BRCT_dom"/>
</dbReference>
<dbReference type="EMBL" id="BTCM01000008">
    <property type="protein sequence ID" value="GMK59721.1"/>
    <property type="molecule type" value="Genomic_DNA"/>
</dbReference>
<dbReference type="Gene3D" id="3.30.460.10">
    <property type="entry name" value="Beta Polymerase, domain 2"/>
    <property type="match status" value="1"/>
</dbReference>
<evidence type="ECO:0000256" key="13">
    <source>
        <dbReference type="SAM" id="MobiDB-lite"/>
    </source>
</evidence>
<accession>A0AAD3YE18</accession>
<dbReference type="InterPro" id="IPR036420">
    <property type="entry name" value="BRCT_dom_sf"/>
</dbReference>
<dbReference type="Pfam" id="PF10391">
    <property type="entry name" value="DNA_pol_lambd_f"/>
    <property type="match status" value="1"/>
</dbReference>
<dbReference type="CDD" id="cd00141">
    <property type="entry name" value="NT_POLXc"/>
    <property type="match status" value="1"/>
</dbReference>
<dbReference type="GO" id="GO:0003887">
    <property type="term" value="F:DNA-directed DNA polymerase activity"/>
    <property type="evidence" value="ECO:0007669"/>
    <property type="project" value="UniProtKB-KW"/>
</dbReference>
<feature type="region of interest" description="Disordered" evidence="13">
    <location>
        <begin position="353"/>
        <end position="379"/>
    </location>
</feature>
<dbReference type="EC" id="2.7.7.7" evidence="2"/>
<dbReference type="PANTHER" id="PTHR11276:SF28">
    <property type="entry name" value="DNA POLYMERASE LAMBDA"/>
    <property type="match status" value="1"/>
</dbReference>
<dbReference type="SUPFAM" id="SSF52113">
    <property type="entry name" value="BRCT domain"/>
    <property type="match status" value="1"/>
</dbReference>
<feature type="compositionally biased region" description="Basic residues" evidence="13">
    <location>
        <begin position="214"/>
        <end position="224"/>
    </location>
</feature>
<feature type="compositionally biased region" description="Polar residues" evidence="13">
    <location>
        <begin position="149"/>
        <end position="160"/>
    </location>
</feature>
<dbReference type="SUPFAM" id="SSF81585">
    <property type="entry name" value="PsbU/PolX domain-like"/>
    <property type="match status" value="1"/>
</dbReference>
<keyword evidence="7" id="KW-0235">DNA replication</keyword>
<feature type="compositionally biased region" description="Low complexity" evidence="13">
    <location>
        <begin position="417"/>
        <end position="436"/>
    </location>
</feature>
<dbReference type="SUPFAM" id="SSF47802">
    <property type="entry name" value="DNA polymerase beta, N-terminal domain-like"/>
    <property type="match status" value="1"/>
</dbReference>
<dbReference type="InterPro" id="IPR029398">
    <property type="entry name" value="PolB_thumb"/>
</dbReference>
<evidence type="ECO:0000256" key="10">
    <source>
        <dbReference type="ARBA" id="ARBA00023204"/>
    </source>
</evidence>
<sequence>MSDASLFGRPAWYDDVFAHLDRIDTDPAFDEDPDDVKAYEAWARSEVERKLGKQTSLAAPPSPPGPQQLSSVATFVSSSPPPPRVSSPTITITSRASAVGPTYPIQFSSRYTIATPARISTAPIVETPTLTAQLPAPPTRRLLDTPINIATPQTPDTTHPSAIARGPRDDSATPVPLGMGELDKLKKRKGFQELTKHLQGLMPQLAAAPAPTRGRGRGRGRGRSRLGMTSHANIGGSVLAGTRICLAPSGPFKSRAQIVVRLGGQVVLHPDTAVTHVIEDSGVSAAMLSRRLGLQSLSDLPVGTQIVKWEWVTQCKFEAKLLPTDKYLTFPKTTLTTGPSRFVDITEQVRAGSRAIRRRRSHTPSDSETESDRPRRMTAAQRRVAGFAPGGLPPRSMPALLLSRDASSHTFISRGVPSGAISSPASNNNPSINHPSSESDRIATSHLPSMGPGWVTPPGREQDGLDILIVGIKDGSISTEDVDSEEDEGEQEGNPIRKADFYKCGQAHDGTPKEGPNEWLAVQFDKLHHVYEGQQGKNEFAIRGYQRAAGILRRTDVPITGGAQARKIKGIGESLAQRIDEFLEGRLGRAYYEDTVEARTIATFKDVYGVGKNFAAELYRKGARSIEDLKTKEYGLTAGQRIGVELYDDLISRIPRDECRQLFDLIRVAALAIDSKLWIEIMGSYRRGAETSGDVDILITRNTADKLDHSGVLKRLVHTLRSSGVITHDLSTPHDWYDLEAKWMGVGRVPGGKYRRIDILIVPFENWGAALIYFTGNEVFNRSLRLYARKQGYSLNQRGLFRGVIRDRKGNKIADGEMVASRTEEEIFDVLGIRWRPPHQRRP</sequence>
<dbReference type="GO" id="GO:0005634">
    <property type="term" value="C:nucleus"/>
    <property type="evidence" value="ECO:0007669"/>
    <property type="project" value="TreeGrafter"/>
</dbReference>
<evidence type="ECO:0000256" key="2">
    <source>
        <dbReference type="ARBA" id="ARBA00012417"/>
    </source>
</evidence>
<keyword evidence="10" id="KW-0234">DNA repair</keyword>
<evidence type="ECO:0000256" key="6">
    <source>
        <dbReference type="ARBA" id="ARBA00022695"/>
    </source>
</evidence>
<protein>
    <recommendedName>
        <fullName evidence="3">DNA polymerase lambda</fullName>
        <ecNumber evidence="2">2.7.7.7</ecNumber>
    </recommendedName>
</protein>
<dbReference type="InterPro" id="IPR002054">
    <property type="entry name" value="DNA-dir_DNA_pol_X"/>
</dbReference>
<dbReference type="PRINTS" id="PR00869">
    <property type="entry name" value="DNAPOLX"/>
</dbReference>
<dbReference type="Pfam" id="PF14792">
    <property type="entry name" value="DNA_pol_B_palm"/>
    <property type="match status" value="1"/>
</dbReference>
<organism evidence="15 16">
    <name type="scientific">Cutaneotrichosporon spelunceum</name>
    <dbReference type="NCBI Taxonomy" id="1672016"/>
    <lineage>
        <taxon>Eukaryota</taxon>
        <taxon>Fungi</taxon>
        <taxon>Dikarya</taxon>
        <taxon>Basidiomycota</taxon>
        <taxon>Agaricomycotina</taxon>
        <taxon>Tremellomycetes</taxon>
        <taxon>Trichosporonales</taxon>
        <taxon>Trichosporonaceae</taxon>
        <taxon>Cutaneotrichosporon</taxon>
    </lineage>
</organism>
<evidence type="ECO:0000313" key="15">
    <source>
        <dbReference type="EMBL" id="GMK59721.1"/>
    </source>
</evidence>
<dbReference type="Gene3D" id="3.40.50.10190">
    <property type="entry name" value="BRCT domain"/>
    <property type="match status" value="1"/>
</dbReference>
<dbReference type="InterPro" id="IPR028207">
    <property type="entry name" value="DNA_pol_B_palm_palm"/>
</dbReference>
<dbReference type="InterPro" id="IPR037160">
    <property type="entry name" value="DNA_Pol_thumb_sf"/>
</dbReference>
<evidence type="ECO:0000256" key="1">
    <source>
        <dbReference type="ARBA" id="ARBA00001936"/>
    </source>
</evidence>
<feature type="region of interest" description="Disordered" evidence="13">
    <location>
        <begin position="208"/>
        <end position="230"/>
    </location>
</feature>
<dbReference type="PROSITE" id="PS50172">
    <property type="entry name" value="BRCT"/>
    <property type="match status" value="1"/>
</dbReference>
<dbReference type="InterPro" id="IPR022312">
    <property type="entry name" value="DNA_pol_X"/>
</dbReference>
<reference evidence="15" key="1">
    <citation type="journal article" date="2023" name="BMC Genomics">
        <title>Chromosome-level genome assemblies of Cutaneotrichosporon spp. (Trichosporonales, Basidiomycota) reveal imbalanced evolution between nucleotide sequences and chromosome synteny.</title>
        <authorList>
            <person name="Kobayashi Y."/>
            <person name="Kayamori A."/>
            <person name="Aoki K."/>
            <person name="Shiwa Y."/>
            <person name="Matsutani M."/>
            <person name="Fujita N."/>
            <person name="Sugita T."/>
            <person name="Iwasaki W."/>
            <person name="Tanaka N."/>
            <person name="Takashima M."/>
        </authorList>
    </citation>
    <scope>NUCLEOTIDE SEQUENCE</scope>
    <source>
        <strain evidence="15">HIS016</strain>
    </source>
</reference>
<evidence type="ECO:0000256" key="11">
    <source>
        <dbReference type="ARBA" id="ARBA00023239"/>
    </source>
</evidence>
<feature type="region of interest" description="Disordered" evidence="13">
    <location>
        <begin position="50"/>
        <end position="90"/>
    </location>
</feature>
<feature type="compositionally biased region" description="Acidic residues" evidence="13">
    <location>
        <begin position="480"/>
        <end position="491"/>
    </location>
</feature>
<keyword evidence="5" id="KW-0808">Transferase</keyword>
<comment type="catalytic activity">
    <reaction evidence="12">
        <text>DNA(n) + a 2'-deoxyribonucleoside 5'-triphosphate = DNA(n+1) + diphosphate</text>
        <dbReference type="Rhea" id="RHEA:22508"/>
        <dbReference type="Rhea" id="RHEA-COMP:17339"/>
        <dbReference type="Rhea" id="RHEA-COMP:17340"/>
        <dbReference type="ChEBI" id="CHEBI:33019"/>
        <dbReference type="ChEBI" id="CHEBI:61560"/>
        <dbReference type="ChEBI" id="CHEBI:173112"/>
        <dbReference type="EC" id="2.7.7.7"/>
    </reaction>
</comment>
<dbReference type="SMART" id="SM00483">
    <property type="entry name" value="POLXc"/>
    <property type="match status" value="1"/>
</dbReference>
<dbReference type="InterPro" id="IPR010996">
    <property type="entry name" value="HHH_MUS81"/>
</dbReference>
<feature type="region of interest" description="Disordered" evidence="13">
    <location>
        <begin position="413"/>
        <end position="462"/>
    </location>
</feature>
<feature type="region of interest" description="Disordered" evidence="13">
    <location>
        <begin position="149"/>
        <end position="175"/>
    </location>
</feature>
<gene>
    <name evidence="15" type="ORF">CspeluHIS016_0803270</name>
</gene>
<evidence type="ECO:0000259" key="14">
    <source>
        <dbReference type="PROSITE" id="PS50172"/>
    </source>
</evidence>
<dbReference type="Pfam" id="PF14791">
    <property type="entry name" value="DNA_pol_B_thumb"/>
    <property type="match status" value="1"/>
</dbReference>
<keyword evidence="4" id="KW-0237">DNA synthesis</keyword>
<comment type="cofactor">
    <cofactor evidence="1">
        <name>Mn(2+)</name>
        <dbReference type="ChEBI" id="CHEBI:29035"/>
    </cofactor>
</comment>
<comment type="caution">
    <text evidence="15">The sequence shown here is derived from an EMBL/GenBank/DDBJ whole genome shotgun (WGS) entry which is preliminary data.</text>
</comment>
<dbReference type="Gene3D" id="3.30.210.10">
    <property type="entry name" value="DNA polymerase, thumb domain"/>
    <property type="match status" value="1"/>
</dbReference>
<evidence type="ECO:0000256" key="12">
    <source>
        <dbReference type="ARBA" id="ARBA00049244"/>
    </source>
</evidence>
<evidence type="ECO:0000256" key="9">
    <source>
        <dbReference type="ARBA" id="ARBA00022932"/>
    </source>
</evidence>
<dbReference type="SUPFAM" id="SSF81301">
    <property type="entry name" value="Nucleotidyltransferase"/>
    <property type="match status" value="1"/>
</dbReference>
<dbReference type="Proteomes" id="UP001222932">
    <property type="component" value="Unassembled WGS sequence"/>
</dbReference>
<dbReference type="InterPro" id="IPR018944">
    <property type="entry name" value="DNA_pol_lambd_fingers_domain"/>
</dbReference>
<evidence type="ECO:0000256" key="3">
    <source>
        <dbReference type="ARBA" id="ARBA00016513"/>
    </source>
</evidence>
<dbReference type="GO" id="GO:0006303">
    <property type="term" value="P:double-strand break repair via nonhomologous end joining"/>
    <property type="evidence" value="ECO:0007669"/>
    <property type="project" value="TreeGrafter"/>
</dbReference>
<reference evidence="15" key="2">
    <citation type="submission" date="2023-06" db="EMBL/GenBank/DDBJ databases">
        <authorList>
            <person name="Kobayashi Y."/>
            <person name="Kayamori A."/>
            <person name="Aoki K."/>
            <person name="Shiwa Y."/>
            <person name="Fujita N."/>
            <person name="Sugita T."/>
            <person name="Iwasaki W."/>
            <person name="Tanaka N."/>
            <person name="Takashima M."/>
        </authorList>
    </citation>
    <scope>NUCLEOTIDE SEQUENCE</scope>
    <source>
        <strain evidence="15">HIS016</strain>
    </source>
</reference>
<keyword evidence="16" id="KW-1185">Reference proteome</keyword>
<dbReference type="AlphaFoldDB" id="A0AAD3YE18"/>
<keyword evidence="6" id="KW-0548">Nucleotidyltransferase</keyword>
<name>A0AAD3YE18_9TREE</name>
<dbReference type="Gene3D" id="1.10.150.20">
    <property type="entry name" value="5' to 3' exonuclease, C-terminal subdomain"/>
    <property type="match status" value="1"/>
</dbReference>
<dbReference type="PANTHER" id="PTHR11276">
    <property type="entry name" value="DNA POLYMERASE TYPE-X FAMILY MEMBER"/>
    <property type="match status" value="1"/>
</dbReference>
<feature type="region of interest" description="Disordered" evidence="13">
    <location>
        <begin position="477"/>
        <end position="498"/>
    </location>
</feature>
<evidence type="ECO:0000313" key="16">
    <source>
        <dbReference type="Proteomes" id="UP001222932"/>
    </source>
</evidence>
<keyword evidence="9" id="KW-0239">DNA-directed DNA polymerase</keyword>
<feature type="domain" description="BRCT" evidence="14">
    <location>
        <begin position="257"/>
        <end position="329"/>
    </location>
</feature>
<proteinExistence type="predicted"/>
<dbReference type="Pfam" id="PF14716">
    <property type="entry name" value="HHH_8"/>
    <property type="match status" value="1"/>
</dbReference>
<keyword evidence="8" id="KW-0227">DNA damage</keyword>
<dbReference type="GO" id="GO:0003677">
    <property type="term" value="F:DNA binding"/>
    <property type="evidence" value="ECO:0007669"/>
    <property type="project" value="InterPro"/>
</dbReference>
<evidence type="ECO:0000256" key="4">
    <source>
        <dbReference type="ARBA" id="ARBA00022634"/>
    </source>
</evidence>
<evidence type="ECO:0000256" key="7">
    <source>
        <dbReference type="ARBA" id="ARBA00022705"/>
    </source>
</evidence>
<evidence type="ECO:0000256" key="8">
    <source>
        <dbReference type="ARBA" id="ARBA00022763"/>
    </source>
</evidence>